<feature type="signal peptide" evidence="5">
    <location>
        <begin position="1"/>
        <end position="17"/>
    </location>
</feature>
<feature type="domain" description="Acyl-CoA dehydrogenase/oxidase C-terminal" evidence="6">
    <location>
        <begin position="206"/>
        <end position="358"/>
    </location>
</feature>
<dbReference type="InterPro" id="IPR009100">
    <property type="entry name" value="AcylCoA_DH/oxidase_NM_dom_sf"/>
</dbReference>
<organism evidence="8 9">
    <name type="scientific">Gymnopus androsaceus JB14</name>
    <dbReference type="NCBI Taxonomy" id="1447944"/>
    <lineage>
        <taxon>Eukaryota</taxon>
        <taxon>Fungi</taxon>
        <taxon>Dikarya</taxon>
        <taxon>Basidiomycota</taxon>
        <taxon>Agaricomycotina</taxon>
        <taxon>Agaricomycetes</taxon>
        <taxon>Agaricomycetidae</taxon>
        <taxon>Agaricales</taxon>
        <taxon>Marasmiineae</taxon>
        <taxon>Omphalotaceae</taxon>
        <taxon>Gymnopus</taxon>
    </lineage>
</organism>
<dbReference type="InterPro" id="IPR009075">
    <property type="entry name" value="AcylCo_DH/oxidase_C"/>
</dbReference>
<keyword evidence="4" id="KW-0560">Oxidoreductase</keyword>
<evidence type="ECO:0000256" key="4">
    <source>
        <dbReference type="RuleBase" id="RU362125"/>
    </source>
</evidence>
<feature type="domain" description="Acyl-CoA oxidase/dehydrogenase middle" evidence="7">
    <location>
        <begin position="96"/>
        <end position="191"/>
    </location>
</feature>
<dbReference type="FunFam" id="1.20.140.10:FF:000037">
    <property type="entry name" value="Similar to acyl-CoA dehydrogenase"/>
    <property type="match status" value="1"/>
</dbReference>
<dbReference type="SUPFAM" id="SSF56645">
    <property type="entry name" value="Acyl-CoA dehydrogenase NM domain-like"/>
    <property type="match status" value="1"/>
</dbReference>
<dbReference type="InterPro" id="IPR006091">
    <property type="entry name" value="Acyl-CoA_Oxase/DH_mid-dom"/>
</dbReference>
<dbReference type="Gene3D" id="1.20.140.10">
    <property type="entry name" value="Butyryl-CoA Dehydrogenase, subunit A, domain 3"/>
    <property type="match status" value="1"/>
</dbReference>
<dbReference type="EMBL" id="ML769461">
    <property type="protein sequence ID" value="KAE9400068.1"/>
    <property type="molecule type" value="Genomic_DNA"/>
</dbReference>
<accession>A0A6A4HRV6</accession>
<evidence type="ECO:0000259" key="6">
    <source>
        <dbReference type="Pfam" id="PF00441"/>
    </source>
</evidence>
<dbReference type="InterPro" id="IPR036250">
    <property type="entry name" value="AcylCo_DH-like_C"/>
</dbReference>
<dbReference type="CDD" id="cd00567">
    <property type="entry name" value="ACAD"/>
    <property type="match status" value="1"/>
</dbReference>
<dbReference type="Gene3D" id="2.40.110.10">
    <property type="entry name" value="Butyryl-CoA Dehydrogenase, subunit A, domain 2"/>
    <property type="match status" value="1"/>
</dbReference>
<dbReference type="InterPro" id="IPR046373">
    <property type="entry name" value="Acyl-CoA_Oxase/DH_mid-dom_sf"/>
</dbReference>
<dbReference type="GO" id="GO:0003995">
    <property type="term" value="F:acyl-CoA dehydrogenase activity"/>
    <property type="evidence" value="ECO:0007669"/>
    <property type="project" value="TreeGrafter"/>
</dbReference>
<evidence type="ECO:0000313" key="8">
    <source>
        <dbReference type="EMBL" id="KAE9400068.1"/>
    </source>
</evidence>
<dbReference type="PANTHER" id="PTHR43884">
    <property type="entry name" value="ACYL-COA DEHYDROGENASE"/>
    <property type="match status" value="1"/>
</dbReference>
<reference evidence="8" key="1">
    <citation type="journal article" date="2019" name="Environ. Microbiol.">
        <title>Fungal ecological strategies reflected in gene transcription - a case study of two litter decomposers.</title>
        <authorList>
            <person name="Barbi F."/>
            <person name="Kohler A."/>
            <person name="Barry K."/>
            <person name="Baskaran P."/>
            <person name="Daum C."/>
            <person name="Fauchery L."/>
            <person name="Ihrmark K."/>
            <person name="Kuo A."/>
            <person name="LaButti K."/>
            <person name="Lipzen A."/>
            <person name="Morin E."/>
            <person name="Grigoriev I.V."/>
            <person name="Henrissat B."/>
            <person name="Lindahl B."/>
            <person name="Martin F."/>
        </authorList>
    </citation>
    <scope>NUCLEOTIDE SEQUENCE</scope>
    <source>
        <strain evidence="8">JB14</strain>
    </source>
</reference>
<evidence type="ECO:0000256" key="2">
    <source>
        <dbReference type="ARBA" id="ARBA00022630"/>
    </source>
</evidence>
<comment type="cofactor">
    <cofactor evidence="4">
        <name>FAD</name>
        <dbReference type="ChEBI" id="CHEBI:57692"/>
    </cofactor>
</comment>
<evidence type="ECO:0000256" key="5">
    <source>
        <dbReference type="SAM" id="SignalP"/>
    </source>
</evidence>
<keyword evidence="9" id="KW-1185">Reference proteome</keyword>
<evidence type="ECO:0000256" key="3">
    <source>
        <dbReference type="ARBA" id="ARBA00022827"/>
    </source>
</evidence>
<dbReference type="AlphaFoldDB" id="A0A6A4HRV6"/>
<dbReference type="GO" id="GO:0033539">
    <property type="term" value="P:fatty acid beta-oxidation using acyl-CoA dehydrogenase"/>
    <property type="evidence" value="ECO:0007669"/>
    <property type="project" value="TreeGrafter"/>
</dbReference>
<protein>
    <submittedName>
        <fullName evidence="8">Acyl-CoA dehydrogenase/oxidase C-terminal</fullName>
    </submittedName>
</protein>
<sequence length="374" mass="42222">MRFYITIMALLLSSVVASPIARVNNRDRLESEAAIKKRFPMKGPGDGAGVAGITGREWIELSFKLHDICACLGFGSEEQKKQLIWRRLEGTVRMTFGLMEPSHGSDATFIKTKATRAVKDGVEGWTINGMKMWQSNQHKATHCIVFARTSGNPGNAIGITAFFVPAKAEGVKVLSYEWTFNMPTDLATVSFTNIFVPDSAIFGPINNGLAIAQSFVHENRIRQAASSLGATVFCITESVKYARQRKPFGEELAKNQAIQFPLVELAMQAEMLRLLIRKTAWEMDRMEQKEVERNISDKVSMCNYWANRLCTQAADRAIQVHGGIGYSRHKPFEHIYRHHRRYRITEDSEEIQMRKVAAYLFGYIGLKKEAFSKL</sequence>
<name>A0A6A4HRV6_9AGAR</name>
<dbReference type="GO" id="GO:0046359">
    <property type="term" value="P:butyrate catabolic process"/>
    <property type="evidence" value="ECO:0007669"/>
    <property type="project" value="TreeGrafter"/>
</dbReference>
<dbReference type="Proteomes" id="UP000799118">
    <property type="component" value="Unassembled WGS sequence"/>
</dbReference>
<dbReference type="SUPFAM" id="SSF47203">
    <property type="entry name" value="Acyl-CoA dehydrogenase C-terminal domain-like"/>
    <property type="match status" value="1"/>
</dbReference>
<comment type="similarity">
    <text evidence="1 4">Belongs to the acyl-CoA dehydrogenase family.</text>
</comment>
<gene>
    <name evidence="8" type="ORF">BT96DRAFT_975551</name>
</gene>
<keyword evidence="5" id="KW-0732">Signal</keyword>
<dbReference type="PANTHER" id="PTHR43884:SF34">
    <property type="entry name" value="ACYL-COA DEHYDROGENASE FAMILY PROTEIN"/>
    <property type="match status" value="1"/>
</dbReference>
<feature type="chain" id="PRO_5025367062" evidence="5">
    <location>
        <begin position="18"/>
        <end position="374"/>
    </location>
</feature>
<dbReference type="Pfam" id="PF02770">
    <property type="entry name" value="Acyl-CoA_dh_M"/>
    <property type="match status" value="1"/>
</dbReference>
<proteinExistence type="inferred from homology"/>
<evidence type="ECO:0000259" key="7">
    <source>
        <dbReference type="Pfam" id="PF02770"/>
    </source>
</evidence>
<keyword evidence="2 4" id="KW-0285">Flavoprotein</keyword>
<evidence type="ECO:0000313" key="9">
    <source>
        <dbReference type="Proteomes" id="UP000799118"/>
    </source>
</evidence>
<keyword evidence="3 4" id="KW-0274">FAD</keyword>
<dbReference type="Pfam" id="PF00441">
    <property type="entry name" value="Acyl-CoA_dh_1"/>
    <property type="match status" value="1"/>
</dbReference>
<dbReference type="OrthoDB" id="9988775at2759"/>
<evidence type="ECO:0000256" key="1">
    <source>
        <dbReference type="ARBA" id="ARBA00009347"/>
    </source>
</evidence>